<evidence type="ECO:0000256" key="1">
    <source>
        <dbReference type="SAM" id="Coils"/>
    </source>
</evidence>
<proteinExistence type="predicted"/>
<evidence type="ECO:0008006" key="5">
    <source>
        <dbReference type="Google" id="ProtNLM"/>
    </source>
</evidence>
<accession>A0AAD4YQA8</accession>
<keyword evidence="4" id="KW-1185">Reference proteome</keyword>
<evidence type="ECO:0000256" key="2">
    <source>
        <dbReference type="SAM" id="MobiDB-lite"/>
    </source>
</evidence>
<feature type="coiled-coil region" evidence="1">
    <location>
        <begin position="268"/>
        <end position="295"/>
    </location>
</feature>
<gene>
    <name evidence="3" type="ORF">L3X38_036365</name>
</gene>
<sequence>MQAILNLLLLKEQKQGDTATECNNIGTECVMDYSNQFTTYLIFKGRDELIRRARAQGKMNNIVIVITRSDASVEGNRRPRGILVCEGSGKYRSCKSNETIGVRSDANGDTKKCSRDTGTKKCGCSFLLKCVNIGDEDDWKLNVVCGVHNHAFSEYLEGHSFVGRLSKEENALLVDMFKRLHFSSLTPEKQRGEVVSLIKKRVIFVAETIKSLSIVASSFAQLLELEKKNATLADLLSSEQARHEIETSNLKREISLLKSSLALKDGELDSTIATLNQQKKNYLQLERKFDDLSQSHDKLLSIFDAFRKDTQKFEWKENEARTSAVDEVKADEQEVAVQELPAEASK</sequence>
<dbReference type="EMBL" id="JAJFAZ020000007">
    <property type="protein sequence ID" value="KAI5316658.1"/>
    <property type="molecule type" value="Genomic_DNA"/>
</dbReference>
<comment type="caution">
    <text evidence="3">The sequence shown here is derived from an EMBL/GenBank/DDBJ whole genome shotgun (WGS) entry which is preliminary data.</text>
</comment>
<organism evidence="3 4">
    <name type="scientific">Prunus dulcis</name>
    <name type="common">Almond</name>
    <name type="synonym">Amygdalus dulcis</name>
    <dbReference type="NCBI Taxonomy" id="3755"/>
    <lineage>
        <taxon>Eukaryota</taxon>
        <taxon>Viridiplantae</taxon>
        <taxon>Streptophyta</taxon>
        <taxon>Embryophyta</taxon>
        <taxon>Tracheophyta</taxon>
        <taxon>Spermatophyta</taxon>
        <taxon>Magnoliopsida</taxon>
        <taxon>eudicotyledons</taxon>
        <taxon>Gunneridae</taxon>
        <taxon>Pentapetalae</taxon>
        <taxon>rosids</taxon>
        <taxon>fabids</taxon>
        <taxon>Rosales</taxon>
        <taxon>Rosaceae</taxon>
        <taxon>Amygdaloideae</taxon>
        <taxon>Amygdaleae</taxon>
        <taxon>Prunus</taxon>
    </lineage>
</organism>
<keyword evidence="1" id="KW-0175">Coiled coil</keyword>
<reference evidence="3 4" key="1">
    <citation type="journal article" date="2022" name="G3 (Bethesda)">
        <title>Whole-genome sequence and methylome profiling of the almond [Prunus dulcis (Mill.) D.A. Webb] cultivar 'Nonpareil'.</title>
        <authorList>
            <person name="D'Amico-Willman K.M."/>
            <person name="Ouma W.Z."/>
            <person name="Meulia T."/>
            <person name="Sideli G.M."/>
            <person name="Gradziel T.M."/>
            <person name="Fresnedo-Ramirez J."/>
        </authorList>
    </citation>
    <scope>NUCLEOTIDE SEQUENCE [LARGE SCALE GENOMIC DNA]</scope>
    <source>
        <strain evidence="3">Clone GOH B32 T37-40</strain>
    </source>
</reference>
<dbReference type="AlphaFoldDB" id="A0AAD4YQA8"/>
<evidence type="ECO:0000313" key="3">
    <source>
        <dbReference type="EMBL" id="KAI5316658.1"/>
    </source>
</evidence>
<feature type="compositionally biased region" description="Basic and acidic residues" evidence="2">
    <location>
        <begin position="323"/>
        <end position="332"/>
    </location>
</feature>
<evidence type="ECO:0000313" key="4">
    <source>
        <dbReference type="Proteomes" id="UP001054821"/>
    </source>
</evidence>
<dbReference type="Proteomes" id="UP001054821">
    <property type="component" value="Chromosome 7"/>
</dbReference>
<name>A0AAD4YQA8_PRUDU</name>
<feature type="region of interest" description="Disordered" evidence="2">
    <location>
        <begin position="323"/>
        <end position="346"/>
    </location>
</feature>
<protein>
    <recommendedName>
        <fullName evidence="5">Protein FAR1-RELATED SEQUENCE</fullName>
    </recommendedName>
</protein>